<gene>
    <name evidence="8" type="ORF">PVAND_003619</name>
</gene>
<dbReference type="InterPro" id="IPR008721">
    <property type="entry name" value="ORC6_cyclin_first"/>
</dbReference>
<comment type="similarity">
    <text evidence="2">Belongs to the ORC6 family.</text>
</comment>
<dbReference type="GO" id="GO:0006270">
    <property type="term" value="P:DNA replication initiation"/>
    <property type="evidence" value="ECO:0007669"/>
    <property type="project" value="TreeGrafter"/>
</dbReference>
<feature type="domain" description="ORC6 first cyclin-like" evidence="6">
    <location>
        <begin position="12"/>
        <end position="95"/>
    </location>
</feature>
<keyword evidence="9" id="KW-1185">Reference proteome</keyword>
<comment type="caution">
    <text evidence="8">The sequence shown here is derived from an EMBL/GenBank/DDBJ whole genome shotgun (WGS) entry which is preliminary data.</text>
</comment>
<dbReference type="InterPro" id="IPR036915">
    <property type="entry name" value="Cyclin-like_sf"/>
</dbReference>
<evidence type="ECO:0000256" key="3">
    <source>
        <dbReference type="ARBA" id="ARBA00022705"/>
    </source>
</evidence>
<organism evidence="8 9">
    <name type="scientific">Polypedilum vanderplanki</name>
    <name type="common">Sleeping chironomid midge</name>
    <dbReference type="NCBI Taxonomy" id="319348"/>
    <lineage>
        <taxon>Eukaryota</taxon>
        <taxon>Metazoa</taxon>
        <taxon>Ecdysozoa</taxon>
        <taxon>Arthropoda</taxon>
        <taxon>Hexapoda</taxon>
        <taxon>Insecta</taxon>
        <taxon>Pterygota</taxon>
        <taxon>Neoptera</taxon>
        <taxon>Endopterygota</taxon>
        <taxon>Diptera</taxon>
        <taxon>Nematocera</taxon>
        <taxon>Chironomoidea</taxon>
        <taxon>Chironomidae</taxon>
        <taxon>Chironominae</taxon>
        <taxon>Polypedilum</taxon>
        <taxon>Polypedilum</taxon>
    </lineage>
</organism>
<keyword evidence="5" id="KW-0539">Nucleus</keyword>
<dbReference type="InterPro" id="IPR020529">
    <property type="entry name" value="ORC6_met/pln"/>
</dbReference>
<evidence type="ECO:0000313" key="9">
    <source>
        <dbReference type="Proteomes" id="UP001107558"/>
    </source>
</evidence>
<dbReference type="SUPFAM" id="SSF47954">
    <property type="entry name" value="Cyclin-like"/>
    <property type="match status" value="1"/>
</dbReference>
<dbReference type="Gene3D" id="1.10.472.10">
    <property type="entry name" value="Cyclin-like"/>
    <property type="match status" value="1"/>
</dbReference>
<evidence type="ECO:0008006" key="10">
    <source>
        <dbReference type="Google" id="ProtNLM"/>
    </source>
</evidence>
<name>A0A9J6BV47_POLVA</name>
<dbReference type="Proteomes" id="UP001107558">
    <property type="component" value="Chromosome 3"/>
</dbReference>
<dbReference type="Pfam" id="PF21913">
    <property type="entry name" value="ORC6_2nd"/>
    <property type="match status" value="1"/>
</dbReference>
<comment type="subcellular location">
    <subcellularLocation>
        <location evidence="1">Nucleus</location>
    </subcellularLocation>
</comment>
<dbReference type="Pfam" id="PF05460">
    <property type="entry name" value="ORC6"/>
    <property type="match status" value="1"/>
</dbReference>
<reference evidence="8" key="1">
    <citation type="submission" date="2021-03" db="EMBL/GenBank/DDBJ databases">
        <title>Chromosome level genome of the anhydrobiotic midge Polypedilum vanderplanki.</title>
        <authorList>
            <person name="Yoshida Y."/>
            <person name="Kikawada T."/>
            <person name="Gusev O."/>
        </authorList>
    </citation>
    <scope>NUCLEOTIDE SEQUENCE</scope>
    <source>
        <strain evidence="8">NIAS01</strain>
        <tissue evidence="8">Whole body or cell culture</tissue>
    </source>
</reference>
<dbReference type="CDD" id="cd00043">
    <property type="entry name" value="CYCLIN_SF"/>
    <property type="match status" value="1"/>
</dbReference>
<dbReference type="PANTHER" id="PTHR13394:SF0">
    <property type="entry name" value="ORIGIN RECOGNITION COMPLEX SUBUNIT 6"/>
    <property type="match status" value="1"/>
</dbReference>
<dbReference type="InterPro" id="IPR054113">
    <property type="entry name" value="ORC6_cyclin-like_2nd"/>
</dbReference>
<evidence type="ECO:0000256" key="5">
    <source>
        <dbReference type="ARBA" id="ARBA00023242"/>
    </source>
</evidence>
<evidence type="ECO:0000259" key="6">
    <source>
        <dbReference type="Pfam" id="PF05460"/>
    </source>
</evidence>
<dbReference type="PANTHER" id="PTHR13394">
    <property type="entry name" value="ORIGIN RECOGNITION COMPLEX SUBUNIT 6"/>
    <property type="match status" value="1"/>
</dbReference>
<keyword evidence="4" id="KW-0238">DNA-binding</keyword>
<keyword evidence="3" id="KW-0235">DNA replication</keyword>
<evidence type="ECO:0000256" key="2">
    <source>
        <dbReference type="ARBA" id="ARBA00010840"/>
    </source>
</evidence>
<sequence>MANPQYKIFTDTIIKLNIPKNDLLVKKAFEIQNQVKAKSDVWNHINDSAKIVLSVDISCELLNIDVSKKELAKLSSLSLTQYNKNRKIILKVLNLNKKVTIAEIIKKLNLSHSVERLAKTFLKFYMEQQFYENEEIDASVYAMCVYFACKSENIKIAKRNILIMSNLTQAQWTKLEKSFEKWTPNVMTKKMPKENKNDPIDSMVSDNTDLIIEESQNSKSHEESYEAWSKRILTQAYKDLKKAK</sequence>
<proteinExistence type="inferred from homology"/>
<dbReference type="AlphaFoldDB" id="A0A9J6BV47"/>
<evidence type="ECO:0000259" key="7">
    <source>
        <dbReference type="Pfam" id="PF21913"/>
    </source>
</evidence>
<evidence type="ECO:0000256" key="4">
    <source>
        <dbReference type="ARBA" id="ARBA00023125"/>
    </source>
</evidence>
<protein>
    <recommendedName>
        <fullName evidence="10">Origin recognition complex subunit 6</fullName>
    </recommendedName>
</protein>
<accession>A0A9J6BV47</accession>
<dbReference type="GO" id="GO:0005664">
    <property type="term" value="C:nuclear origin of replication recognition complex"/>
    <property type="evidence" value="ECO:0007669"/>
    <property type="project" value="InterPro"/>
</dbReference>
<dbReference type="OrthoDB" id="5552484at2759"/>
<evidence type="ECO:0000313" key="8">
    <source>
        <dbReference type="EMBL" id="KAG5673584.1"/>
    </source>
</evidence>
<dbReference type="GO" id="GO:0003677">
    <property type="term" value="F:DNA binding"/>
    <property type="evidence" value="ECO:0007669"/>
    <property type="project" value="UniProtKB-KW"/>
</dbReference>
<evidence type="ECO:0000256" key="1">
    <source>
        <dbReference type="ARBA" id="ARBA00004123"/>
    </source>
</evidence>
<dbReference type="EMBL" id="JADBJN010000003">
    <property type="protein sequence ID" value="KAG5673584.1"/>
    <property type="molecule type" value="Genomic_DNA"/>
</dbReference>
<feature type="domain" description="ORC6 second cyclin-like" evidence="7">
    <location>
        <begin position="100"/>
        <end position="181"/>
    </location>
</feature>